<sequence length="101" mass="11312">MHVEDQTAGVQEACEVSSVLVDKKSHTVAGWAEERQHPWAMGIELRLILGALARRQPSRSVSPIVVPAVPQQPSRDTCPRELQLLRASESGREQFEKRQET</sequence>
<accession>A0AB34FLG5</accession>
<proteinExistence type="predicted"/>
<dbReference type="EMBL" id="JAQHRD010000006">
    <property type="protein sequence ID" value="KAJ6440020.1"/>
    <property type="molecule type" value="Genomic_DNA"/>
</dbReference>
<comment type="caution">
    <text evidence="1">The sequence shown here is derived from an EMBL/GenBank/DDBJ whole genome shotgun (WGS) entry which is preliminary data.</text>
</comment>
<evidence type="ECO:0000313" key="2">
    <source>
        <dbReference type="Proteomes" id="UP001163105"/>
    </source>
</evidence>
<gene>
    <name evidence="1" type="ORF">O9K51_07911</name>
</gene>
<organism evidence="1 2">
    <name type="scientific">Purpureocillium lavendulum</name>
    <dbReference type="NCBI Taxonomy" id="1247861"/>
    <lineage>
        <taxon>Eukaryota</taxon>
        <taxon>Fungi</taxon>
        <taxon>Dikarya</taxon>
        <taxon>Ascomycota</taxon>
        <taxon>Pezizomycotina</taxon>
        <taxon>Sordariomycetes</taxon>
        <taxon>Hypocreomycetidae</taxon>
        <taxon>Hypocreales</taxon>
        <taxon>Ophiocordycipitaceae</taxon>
        <taxon>Purpureocillium</taxon>
    </lineage>
</organism>
<dbReference type="AlphaFoldDB" id="A0AB34FLG5"/>
<name>A0AB34FLG5_9HYPO</name>
<reference evidence="1" key="1">
    <citation type="submission" date="2023-01" db="EMBL/GenBank/DDBJ databases">
        <title>The growth and conidiation of Purpureocillium lavendulum are regulated by nitrogen source and histone H3K14 acetylation.</title>
        <authorList>
            <person name="Tang P."/>
            <person name="Han J."/>
            <person name="Zhang C."/>
            <person name="Tang P."/>
            <person name="Qi F."/>
            <person name="Zhang K."/>
            <person name="Liang L."/>
        </authorList>
    </citation>
    <scope>NUCLEOTIDE SEQUENCE</scope>
    <source>
        <strain evidence="1">YMF1.00683</strain>
    </source>
</reference>
<dbReference type="Proteomes" id="UP001163105">
    <property type="component" value="Unassembled WGS sequence"/>
</dbReference>
<keyword evidence="2" id="KW-1185">Reference proteome</keyword>
<evidence type="ECO:0000313" key="1">
    <source>
        <dbReference type="EMBL" id="KAJ6440020.1"/>
    </source>
</evidence>
<protein>
    <submittedName>
        <fullName evidence="1">Uncharacterized protein</fullName>
    </submittedName>
</protein>